<dbReference type="InterPro" id="IPR005467">
    <property type="entry name" value="His_kinase_dom"/>
</dbReference>
<dbReference type="AlphaFoldDB" id="A0AB39QNW2"/>
<feature type="domain" description="Histidine kinase" evidence="13">
    <location>
        <begin position="240"/>
        <end position="446"/>
    </location>
</feature>
<dbReference type="SMART" id="SM00388">
    <property type="entry name" value="HisKA"/>
    <property type="match status" value="1"/>
</dbReference>
<proteinExistence type="predicted"/>
<evidence type="ECO:0000259" key="14">
    <source>
        <dbReference type="PROSITE" id="PS50885"/>
    </source>
</evidence>
<gene>
    <name evidence="15" type="ORF">AB5J52_24520</name>
</gene>
<dbReference type="Pfam" id="PF00512">
    <property type="entry name" value="HisKA"/>
    <property type="match status" value="1"/>
</dbReference>
<dbReference type="PANTHER" id="PTHR45436">
    <property type="entry name" value="SENSOR HISTIDINE KINASE YKOH"/>
    <property type="match status" value="1"/>
</dbReference>
<evidence type="ECO:0000256" key="2">
    <source>
        <dbReference type="ARBA" id="ARBA00004236"/>
    </source>
</evidence>
<feature type="transmembrane region" description="Helical" evidence="12">
    <location>
        <begin position="155"/>
        <end position="178"/>
    </location>
</feature>
<evidence type="ECO:0000256" key="10">
    <source>
        <dbReference type="ARBA" id="ARBA00023136"/>
    </source>
</evidence>
<dbReference type="Pfam" id="PF02518">
    <property type="entry name" value="HATPase_c"/>
    <property type="match status" value="1"/>
</dbReference>
<comment type="catalytic activity">
    <reaction evidence="1">
        <text>ATP + protein L-histidine = ADP + protein N-phospho-L-histidine.</text>
        <dbReference type="EC" id="2.7.13.3"/>
    </reaction>
</comment>
<keyword evidence="9" id="KW-0902">Two-component regulatory system</keyword>
<dbReference type="SUPFAM" id="SSF158472">
    <property type="entry name" value="HAMP domain-like"/>
    <property type="match status" value="1"/>
</dbReference>
<dbReference type="RefSeq" id="WP_369223888.1">
    <property type="nucleotide sequence ID" value="NZ_CP163441.1"/>
</dbReference>
<keyword evidence="7 15" id="KW-0418">Kinase</keyword>
<dbReference type="PROSITE" id="PS50109">
    <property type="entry name" value="HIS_KIN"/>
    <property type="match status" value="1"/>
</dbReference>
<dbReference type="EC" id="2.7.13.3" evidence="3"/>
<dbReference type="InterPro" id="IPR050428">
    <property type="entry name" value="TCS_sensor_his_kinase"/>
</dbReference>
<dbReference type="CDD" id="cd06225">
    <property type="entry name" value="HAMP"/>
    <property type="match status" value="1"/>
</dbReference>
<dbReference type="EMBL" id="CP163441">
    <property type="protein sequence ID" value="XDQ45163.1"/>
    <property type="molecule type" value="Genomic_DNA"/>
</dbReference>
<comment type="subcellular location">
    <subcellularLocation>
        <location evidence="2">Cell membrane</location>
    </subcellularLocation>
</comment>
<dbReference type="InterPro" id="IPR004358">
    <property type="entry name" value="Sig_transdc_His_kin-like_C"/>
</dbReference>
<evidence type="ECO:0000256" key="1">
    <source>
        <dbReference type="ARBA" id="ARBA00000085"/>
    </source>
</evidence>
<dbReference type="GO" id="GO:0000155">
    <property type="term" value="F:phosphorelay sensor kinase activity"/>
    <property type="evidence" value="ECO:0007669"/>
    <property type="project" value="InterPro"/>
</dbReference>
<reference evidence="15" key="1">
    <citation type="submission" date="2024-07" db="EMBL/GenBank/DDBJ databases">
        <authorList>
            <person name="Yu S.T."/>
        </authorList>
    </citation>
    <scope>NUCLEOTIDE SEQUENCE</scope>
    <source>
        <strain evidence="15">R39</strain>
    </source>
</reference>
<dbReference type="Gene3D" id="3.30.565.10">
    <property type="entry name" value="Histidine kinase-like ATPase, C-terminal domain"/>
    <property type="match status" value="1"/>
</dbReference>
<dbReference type="SMART" id="SM00304">
    <property type="entry name" value="HAMP"/>
    <property type="match status" value="2"/>
</dbReference>
<protein>
    <recommendedName>
        <fullName evidence="3">histidine kinase</fullName>
        <ecNumber evidence="3">2.7.13.3</ecNumber>
    </recommendedName>
</protein>
<name>A0AB39QNW2_9ACTN</name>
<dbReference type="CDD" id="cd00075">
    <property type="entry name" value="HATPase"/>
    <property type="match status" value="1"/>
</dbReference>
<evidence type="ECO:0000313" key="15">
    <source>
        <dbReference type="EMBL" id="XDQ45163.1"/>
    </source>
</evidence>
<dbReference type="InterPro" id="IPR003594">
    <property type="entry name" value="HATPase_dom"/>
</dbReference>
<keyword evidence="10 12" id="KW-0472">Membrane</keyword>
<dbReference type="SMART" id="SM00387">
    <property type="entry name" value="HATPase_c"/>
    <property type="match status" value="1"/>
</dbReference>
<evidence type="ECO:0000256" key="12">
    <source>
        <dbReference type="SAM" id="Phobius"/>
    </source>
</evidence>
<dbReference type="InterPro" id="IPR036097">
    <property type="entry name" value="HisK_dim/P_sf"/>
</dbReference>
<evidence type="ECO:0000256" key="11">
    <source>
        <dbReference type="SAM" id="MobiDB-lite"/>
    </source>
</evidence>
<keyword evidence="5" id="KW-0808">Transferase</keyword>
<dbReference type="InterPro" id="IPR003661">
    <property type="entry name" value="HisK_dim/P_dom"/>
</dbReference>
<dbReference type="PRINTS" id="PR00344">
    <property type="entry name" value="BCTRLSENSOR"/>
</dbReference>
<dbReference type="SUPFAM" id="SSF55874">
    <property type="entry name" value="ATPase domain of HSP90 chaperone/DNA topoisomerase II/histidine kinase"/>
    <property type="match status" value="1"/>
</dbReference>
<evidence type="ECO:0000256" key="7">
    <source>
        <dbReference type="ARBA" id="ARBA00022777"/>
    </source>
</evidence>
<feature type="region of interest" description="Disordered" evidence="11">
    <location>
        <begin position="445"/>
        <end position="465"/>
    </location>
</feature>
<feature type="domain" description="HAMP" evidence="14">
    <location>
        <begin position="179"/>
        <end position="232"/>
    </location>
</feature>
<dbReference type="GO" id="GO:0005886">
    <property type="term" value="C:plasma membrane"/>
    <property type="evidence" value="ECO:0007669"/>
    <property type="project" value="UniProtKB-SubCell"/>
</dbReference>
<evidence type="ECO:0000256" key="8">
    <source>
        <dbReference type="ARBA" id="ARBA00022989"/>
    </source>
</evidence>
<evidence type="ECO:0000259" key="13">
    <source>
        <dbReference type="PROSITE" id="PS50109"/>
    </source>
</evidence>
<keyword evidence="8 12" id="KW-1133">Transmembrane helix</keyword>
<evidence type="ECO:0000256" key="6">
    <source>
        <dbReference type="ARBA" id="ARBA00022692"/>
    </source>
</evidence>
<keyword evidence="6 12" id="KW-0812">Transmembrane</keyword>
<evidence type="ECO:0000256" key="3">
    <source>
        <dbReference type="ARBA" id="ARBA00012438"/>
    </source>
</evidence>
<dbReference type="InterPro" id="IPR036890">
    <property type="entry name" value="HATPase_C_sf"/>
</dbReference>
<dbReference type="CDD" id="cd00082">
    <property type="entry name" value="HisKA"/>
    <property type="match status" value="1"/>
</dbReference>
<dbReference type="Gene3D" id="1.10.287.130">
    <property type="match status" value="1"/>
</dbReference>
<evidence type="ECO:0000256" key="5">
    <source>
        <dbReference type="ARBA" id="ARBA00022679"/>
    </source>
</evidence>
<dbReference type="PANTHER" id="PTHR45436:SF5">
    <property type="entry name" value="SENSOR HISTIDINE KINASE TRCS"/>
    <property type="match status" value="1"/>
</dbReference>
<dbReference type="SUPFAM" id="SSF47384">
    <property type="entry name" value="Homodimeric domain of signal transducing histidine kinase"/>
    <property type="match status" value="1"/>
</dbReference>
<dbReference type="InterPro" id="IPR003660">
    <property type="entry name" value="HAMP_dom"/>
</dbReference>
<dbReference type="Pfam" id="PF00672">
    <property type="entry name" value="HAMP"/>
    <property type="match status" value="1"/>
</dbReference>
<dbReference type="PROSITE" id="PS50885">
    <property type="entry name" value="HAMP"/>
    <property type="match status" value="1"/>
</dbReference>
<evidence type="ECO:0000256" key="4">
    <source>
        <dbReference type="ARBA" id="ARBA00022553"/>
    </source>
</evidence>
<accession>A0AB39QNW2</accession>
<evidence type="ECO:0000256" key="9">
    <source>
        <dbReference type="ARBA" id="ARBA00023012"/>
    </source>
</evidence>
<organism evidence="15">
    <name type="scientific">Streptomyces sp. R39</name>
    <dbReference type="NCBI Taxonomy" id="3238631"/>
    <lineage>
        <taxon>Bacteria</taxon>
        <taxon>Bacillati</taxon>
        <taxon>Actinomycetota</taxon>
        <taxon>Actinomycetes</taxon>
        <taxon>Kitasatosporales</taxon>
        <taxon>Streptomycetaceae</taxon>
        <taxon>Streptomyces</taxon>
    </lineage>
</organism>
<keyword evidence="4" id="KW-0597">Phosphoprotein</keyword>
<feature type="compositionally biased region" description="Gly residues" evidence="11">
    <location>
        <begin position="456"/>
        <end position="465"/>
    </location>
</feature>
<sequence length="465" mass="48323">MTRRIALSVLALISAVLVLAVVPLGLLMTQREQTSFRAEAAANTRTIASAAEEYLSDHRSDAPARRLVEEARRRGECAAVYDNAGRVVISAGCSDAAGDDSAELASAVLAHPATRVHQDDQWLITAVPIGDTSDAVGVAVLSRSADPLHDRILAMWGWLTLIGVGGLGAAVLMSVLLARWVGRPLRVLGEAAGRLGEGALDARAPAEAGPQEVRRLAATFNTMAARTEALVHGHRAVVADVSHQLRTPLAALRLRLDLLASDADGDTAAELADAQGEIARLSRLVDGMLAVARAEHAVPRPVTVRVDRLVAERVAAWEPVADAGQVRLAADCAPGLTALLGAGDLEQVLDNLIANALDAVQAGGRVLITGKRQGDTVRLRVADNGPGMGRAARESAFRRFGNPEASGTGLGLAIVHRLITANGGTAELLDSPGGGLTVALSLPAARRRRERTGEPGSDGTGTNGD</sequence>
<dbReference type="Gene3D" id="6.10.340.10">
    <property type="match status" value="1"/>
</dbReference>